<keyword evidence="3" id="KW-1185">Reference proteome</keyword>
<organism evidence="2 3">
    <name type="scientific">Gossypium darwinii</name>
    <name type="common">Darwin's cotton</name>
    <name type="synonym">Gossypium barbadense var. darwinii</name>
    <dbReference type="NCBI Taxonomy" id="34276"/>
    <lineage>
        <taxon>Eukaryota</taxon>
        <taxon>Viridiplantae</taxon>
        <taxon>Streptophyta</taxon>
        <taxon>Embryophyta</taxon>
        <taxon>Tracheophyta</taxon>
        <taxon>Spermatophyta</taxon>
        <taxon>Magnoliopsida</taxon>
        <taxon>eudicotyledons</taxon>
        <taxon>Gunneridae</taxon>
        <taxon>Pentapetalae</taxon>
        <taxon>rosids</taxon>
        <taxon>malvids</taxon>
        <taxon>Malvales</taxon>
        <taxon>Malvaceae</taxon>
        <taxon>Malvoideae</taxon>
        <taxon>Gossypium</taxon>
    </lineage>
</organism>
<dbReference type="InterPro" id="IPR005135">
    <property type="entry name" value="Endo/exonuclease/phosphatase"/>
</dbReference>
<dbReference type="Pfam" id="PF03372">
    <property type="entry name" value="Exo_endo_phos"/>
    <property type="match status" value="1"/>
</dbReference>
<dbReference type="SUPFAM" id="SSF56219">
    <property type="entry name" value="DNase I-like"/>
    <property type="match status" value="1"/>
</dbReference>
<dbReference type="GO" id="GO:0003824">
    <property type="term" value="F:catalytic activity"/>
    <property type="evidence" value="ECO:0007669"/>
    <property type="project" value="InterPro"/>
</dbReference>
<evidence type="ECO:0000313" key="3">
    <source>
        <dbReference type="Proteomes" id="UP000323506"/>
    </source>
</evidence>
<feature type="domain" description="Endonuclease/exonuclease/phosphatase" evidence="1">
    <location>
        <begin position="1"/>
        <end position="84"/>
    </location>
</feature>
<dbReference type="PANTHER" id="PTHR33710">
    <property type="entry name" value="BNAC02G09200D PROTEIN"/>
    <property type="match status" value="1"/>
</dbReference>
<name>A0A5D2CZB3_GOSDA</name>
<reference evidence="2 3" key="1">
    <citation type="submission" date="2019-06" db="EMBL/GenBank/DDBJ databases">
        <title>WGS assembly of Gossypium darwinii.</title>
        <authorList>
            <person name="Chen Z.J."/>
            <person name="Sreedasyam A."/>
            <person name="Ando A."/>
            <person name="Song Q."/>
            <person name="De L."/>
            <person name="Hulse-Kemp A."/>
            <person name="Ding M."/>
            <person name="Ye W."/>
            <person name="Kirkbride R."/>
            <person name="Jenkins J."/>
            <person name="Plott C."/>
            <person name="Lovell J."/>
            <person name="Lin Y.-M."/>
            <person name="Vaughn R."/>
            <person name="Liu B."/>
            <person name="Li W."/>
            <person name="Simpson S."/>
            <person name="Scheffler B."/>
            <person name="Saski C."/>
            <person name="Grover C."/>
            <person name="Hu G."/>
            <person name="Conover J."/>
            <person name="Carlson J."/>
            <person name="Shu S."/>
            <person name="Boston L."/>
            <person name="Williams M."/>
            <person name="Peterson D."/>
            <person name="Mcgee K."/>
            <person name="Jones D."/>
            <person name="Wendel J."/>
            <person name="Stelly D."/>
            <person name="Grimwood J."/>
            <person name="Schmutz J."/>
        </authorList>
    </citation>
    <scope>NUCLEOTIDE SEQUENCE [LARGE SCALE GENOMIC DNA]</scope>
    <source>
        <strain evidence="2">1808015.09</strain>
    </source>
</reference>
<evidence type="ECO:0000313" key="2">
    <source>
        <dbReference type="EMBL" id="TYG73615.1"/>
    </source>
</evidence>
<dbReference type="Proteomes" id="UP000323506">
    <property type="component" value="Chromosome D04"/>
</dbReference>
<dbReference type="InterPro" id="IPR036691">
    <property type="entry name" value="Endo/exonu/phosph_ase_sf"/>
</dbReference>
<proteinExistence type="predicted"/>
<protein>
    <recommendedName>
        <fullName evidence="1">Endonuclease/exonuclease/phosphatase domain-containing protein</fullName>
    </recommendedName>
</protein>
<dbReference type="PANTHER" id="PTHR33710:SF77">
    <property type="entry name" value="DNASE I-LIKE SUPERFAMILY PROTEIN"/>
    <property type="match status" value="1"/>
</dbReference>
<accession>A0A5D2CZB3</accession>
<dbReference type="EMBL" id="CM017704">
    <property type="protein sequence ID" value="TYG73615.1"/>
    <property type="molecule type" value="Genomic_DNA"/>
</dbReference>
<gene>
    <name evidence="2" type="ORF">ES288_D04G115200v1</name>
</gene>
<dbReference type="Gene3D" id="3.60.10.10">
    <property type="entry name" value="Endonuclease/exonuclease/phosphatase"/>
    <property type="match status" value="1"/>
</dbReference>
<evidence type="ECO:0000259" key="1">
    <source>
        <dbReference type="Pfam" id="PF03372"/>
    </source>
</evidence>
<sequence length="156" mass="17814">MGDLNAIISPNDKKSIYAIGKRCNLFCNFMDSCNLQDLGFTGPSFTWQRAGKSERLDRALANDPWNLAFPQCLVSHLPRVKSDHRPIHLRTKPGISLATGRPFRFLVGWMKHANFSSFVKDKWKFSSNMASSISDFTSHIKESNKFVYGFIVNYFN</sequence>
<dbReference type="AlphaFoldDB" id="A0A5D2CZB3"/>